<dbReference type="GO" id="GO:0016491">
    <property type="term" value="F:oxidoreductase activity"/>
    <property type="evidence" value="ECO:0007669"/>
    <property type="project" value="InterPro"/>
</dbReference>
<protein>
    <submittedName>
        <fullName evidence="2">Aldo/keto reductase</fullName>
    </submittedName>
</protein>
<sequence length="313" mass="33806">MTLIPRTDLDVFPLNLGGNTFGWTSDRETSFAVLDAYVAAGGNFIDTADGYSAWVEGHNGGESETVLGQWMAERGNRDQLVIATKVSSKPDRKGLEAANVEAALAESLQRLQTDVIDLYYLHFDDESVAIADQVRTFHGLVESGRVRHLALSNFSPERMREWFETARRESLTVPVAIQPQYNLLHRAEFENAYGPIAREFDVAVFPYFALASGVLTGKYRSAADLEGRARKGMAQSLVTDESLAVIDALESVATAHGAAITSVALAWLLAKGVTAPIASASTAEQVPALIAASRLELTAEEVSTLDAVSQPFA</sequence>
<accession>A0A9D2RMZ1</accession>
<dbReference type="Pfam" id="PF00248">
    <property type="entry name" value="Aldo_ket_red"/>
    <property type="match status" value="1"/>
</dbReference>
<dbReference type="PANTHER" id="PTHR43364">
    <property type="entry name" value="NADH-SPECIFIC METHYLGLYOXAL REDUCTASE-RELATED"/>
    <property type="match status" value="1"/>
</dbReference>
<dbReference type="Gene3D" id="3.20.20.100">
    <property type="entry name" value="NADP-dependent oxidoreductase domain"/>
    <property type="match status" value="1"/>
</dbReference>
<evidence type="ECO:0000259" key="1">
    <source>
        <dbReference type="Pfam" id="PF00248"/>
    </source>
</evidence>
<dbReference type="PANTHER" id="PTHR43364:SF6">
    <property type="entry name" value="OXIDOREDUCTASE-RELATED"/>
    <property type="match status" value="1"/>
</dbReference>
<dbReference type="PRINTS" id="PR00069">
    <property type="entry name" value="ALDKETRDTASE"/>
</dbReference>
<feature type="domain" description="NADP-dependent oxidoreductase" evidence="1">
    <location>
        <begin position="14"/>
        <end position="309"/>
    </location>
</feature>
<dbReference type="CDD" id="cd19081">
    <property type="entry name" value="AKR_AKR9C1"/>
    <property type="match status" value="1"/>
</dbReference>
<comment type="caution">
    <text evidence="2">The sequence shown here is derived from an EMBL/GenBank/DDBJ whole genome shotgun (WGS) entry which is preliminary data.</text>
</comment>
<organism evidence="2 3">
    <name type="scientific">Candidatus Brachybacterium merdavium</name>
    <dbReference type="NCBI Taxonomy" id="2838513"/>
    <lineage>
        <taxon>Bacteria</taxon>
        <taxon>Bacillati</taxon>
        <taxon>Actinomycetota</taxon>
        <taxon>Actinomycetes</taxon>
        <taxon>Micrococcales</taxon>
        <taxon>Dermabacteraceae</taxon>
        <taxon>Brachybacterium</taxon>
    </lineage>
</organism>
<dbReference type="AlphaFoldDB" id="A0A9D2RMZ1"/>
<dbReference type="InterPro" id="IPR050523">
    <property type="entry name" value="AKR_Detox_Biosynth"/>
</dbReference>
<evidence type="ECO:0000313" key="3">
    <source>
        <dbReference type="Proteomes" id="UP000823823"/>
    </source>
</evidence>
<name>A0A9D2RMZ1_9MICO</name>
<dbReference type="GO" id="GO:0005829">
    <property type="term" value="C:cytosol"/>
    <property type="evidence" value="ECO:0007669"/>
    <property type="project" value="TreeGrafter"/>
</dbReference>
<reference evidence="2" key="2">
    <citation type="submission" date="2021-04" db="EMBL/GenBank/DDBJ databases">
        <authorList>
            <person name="Gilroy R."/>
        </authorList>
    </citation>
    <scope>NUCLEOTIDE SEQUENCE</scope>
    <source>
        <strain evidence="2">ChiHjej13B12-24818</strain>
    </source>
</reference>
<dbReference type="Proteomes" id="UP000823823">
    <property type="component" value="Unassembled WGS sequence"/>
</dbReference>
<proteinExistence type="predicted"/>
<dbReference type="InterPro" id="IPR020471">
    <property type="entry name" value="AKR"/>
</dbReference>
<gene>
    <name evidence="2" type="ORF">H9786_03655</name>
</gene>
<dbReference type="InterPro" id="IPR036812">
    <property type="entry name" value="NAD(P)_OxRdtase_dom_sf"/>
</dbReference>
<evidence type="ECO:0000313" key="2">
    <source>
        <dbReference type="EMBL" id="HJB09620.1"/>
    </source>
</evidence>
<dbReference type="InterPro" id="IPR023210">
    <property type="entry name" value="NADP_OxRdtase_dom"/>
</dbReference>
<dbReference type="EMBL" id="DWZH01000028">
    <property type="protein sequence ID" value="HJB09620.1"/>
    <property type="molecule type" value="Genomic_DNA"/>
</dbReference>
<reference evidence="2" key="1">
    <citation type="journal article" date="2021" name="PeerJ">
        <title>Extensive microbial diversity within the chicken gut microbiome revealed by metagenomics and culture.</title>
        <authorList>
            <person name="Gilroy R."/>
            <person name="Ravi A."/>
            <person name="Getino M."/>
            <person name="Pursley I."/>
            <person name="Horton D.L."/>
            <person name="Alikhan N.F."/>
            <person name="Baker D."/>
            <person name="Gharbi K."/>
            <person name="Hall N."/>
            <person name="Watson M."/>
            <person name="Adriaenssens E.M."/>
            <person name="Foster-Nyarko E."/>
            <person name="Jarju S."/>
            <person name="Secka A."/>
            <person name="Antonio M."/>
            <person name="Oren A."/>
            <person name="Chaudhuri R.R."/>
            <person name="La Ragione R."/>
            <person name="Hildebrand F."/>
            <person name="Pallen M.J."/>
        </authorList>
    </citation>
    <scope>NUCLEOTIDE SEQUENCE</scope>
    <source>
        <strain evidence="2">ChiHjej13B12-24818</strain>
    </source>
</reference>
<dbReference type="SUPFAM" id="SSF51430">
    <property type="entry name" value="NAD(P)-linked oxidoreductase"/>
    <property type="match status" value="1"/>
</dbReference>